<protein>
    <recommendedName>
        <fullName evidence="3">Outer membrane protein beta-barrel domain-containing protein</fullName>
    </recommendedName>
</protein>
<evidence type="ECO:0000313" key="2">
    <source>
        <dbReference type="Proteomes" id="UP000199572"/>
    </source>
</evidence>
<dbReference type="Proteomes" id="UP000199572">
    <property type="component" value="Unassembled WGS sequence"/>
</dbReference>
<organism evidence="1 2">
    <name type="scientific">Pedobacter rhizosphaerae</name>
    <dbReference type="NCBI Taxonomy" id="390241"/>
    <lineage>
        <taxon>Bacteria</taxon>
        <taxon>Pseudomonadati</taxon>
        <taxon>Bacteroidota</taxon>
        <taxon>Sphingobacteriia</taxon>
        <taxon>Sphingobacteriales</taxon>
        <taxon>Sphingobacteriaceae</taxon>
        <taxon>Pedobacter</taxon>
    </lineage>
</organism>
<gene>
    <name evidence="1" type="ORF">SAMN04488023_1088</name>
</gene>
<name>A0A1H9NM71_9SPHI</name>
<dbReference type="EMBL" id="FOGG01000008">
    <property type="protein sequence ID" value="SER36837.1"/>
    <property type="molecule type" value="Genomic_DNA"/>
</dbReference>
<accession>A0A1H9NM71</accession>
<dbReference type="AlphaFoldDB" id="A0A1H9NM71"/>
<evidence type="ECO:0000313" key="1">
    <source>
        <dbReference type="EMBL" id="SER36837.1"/>
    </source>
</evidence>
<sequence length="213" mass="23611">MVVNIAFVFFRDNPILVVTISLIKLFKSTDMKTLSIVLLLVCITLGARAQTETPQFFDHLGMGFELGAATLKKPMLSGFLKYRKTNNYLKFKAASVLQESYEVNVNGEEQTRPGLSELSLVLGKMIQLKNDSYFELGTGPAILVDLKKYDGSNSDSNRDKIIQRNAAGLTAELRYMFRFAGTLGLSLSVNGNLNQQKSFATAGFGLVFMDRDL</sequence>
<keyword evidence="2" id="KW-1185">Reference proteome</keyword>
<dbReference type="STRING" id="390241.SAMN04488023_1088"/>
<reference evidence="1 2" key="1">
    <citation type="submission" date="2016-10" db="EMBL/GenBank/DDBJ databases">
        <authorList>
            <person name="de Groot N.N."/>
        </authorList>
    </citation>
    <scope>NUCLEOTIDE SEQUENCE [LARGE SCALE GENOMIC DNA]</scope>
    <source>
        <strain evidence="1 2">DSM 18610</strain>
    </source>
</reference>
<evidence type="ECO:0008006" key="3">
    <source>
        <dbReference type="Google" id="ProtNLM"/>
    </source>
</evidence>
<proteinExistence type="predicted"/>